<organism evidence="1">
    <name type="scientific">marine metagenome</name>
    <dbReference type="NCBI Taxonomy" id="408172"/>
    <lineage>
        <taxon>unclassified sequences</taxon>
        <taxon>metagenomes</taxon>
        <taxon>ecological metagenomes</taxon>
    </lineage>
</organism>
<gene>
    <name evidence="1" type="ORF">METZ01_LOCUS407195</name>
</gene>
<name>A0A382W8B3_9ZZZZ</name>
<accession>A0A382W8B3</accession>
<proteinExistence type="predicted"/>
<protein>
    <submittedName>
        <fullName evidence="1">Uncharacterized protein</fullName>
    </submittedName>
</protein>
<feature type="non-terminal residue" evidence="1">
    <location>
        <position position="95"/>
    </location>
</feature>
<sequence>MEGQKSRNVNVGESISVGHYETLFANLVLDPLDPSSGHGGWTCVGDRDLPPCLVVVAVVGNFGWLAQTDGEVVHAAFVVEEEVLDYVTSVASAHH</sequence>
<reference evidence="1" key="1">
    <citation type="submission" date="2018-05" db="EMBL/GenBank/DDBJ databases">
        <authorList>
            <person name="Lanie J.A."/>
            <person name="Ng W.-L."/>
            <person name="Kazmierczak K.M."/>
            <person name="Andrzejewski T.M."/>
            <person name="Davidsen T.M."/>
            <person name="Wayne K.J."/>
            <person name="Tettelin H."/>
            <person name="Glass J.I."/>
            <person name="Rusch D."/>
            <person name="Podicherti R."/>
            <person name="Tsui H.-C.T."/>
            <person name="Winkler M.E."/>
        </authorList>
    </citation>
    <scope>NUCLEOTIDE SEQUENCE</scope>
</reference>
<evidence type="ECO:0000313" key="1">
    <source>
        <dbReference type="EMBL" id="SVD54341.1"/>
    </source>
</evidence>
<dbReference type="AlphaFoldDB" id="A0A382W8B3"/>
<dbReference type="EMBL" id="UINC01157382">
    <property type="protein sequence ID" value="SVD54341.1"/>
    <property type="molecule type" value="Genomic_DNA"/>
</dbReference>